<evidence type="ECO:0000313" key="2">
    <source>
        <dbReference type="EMBL" id="MBM7840015.1"/>
    </source>
</evidence>
<sequence>MIKRIDIQVREVAEQIYQLQRKSYQVEAELIQFECLRPLVETIEQLRSTEEIFFSYVVKGQIIGAISIERNKTTIDICRLMVDPSYFRRGIARQLLQHIESSTPSIYHYSVSTGAANKPAIKLYESVGFCKQSFELKEGLLLVHLHKYTE</sequence>
<dbReference type="EMBL" id="JAFBCV010000011">
    <property type="protein sequence ID" value="MBM7840015.1"/>
    <property type="molecule type" value="Genomic_DNA"/>
</dbReference>
<protein>
    <submittedName>
        <fullName evidence="2">Ribosomal protein S18 acetylase RimI-like enzyme</fullName>
    </submittedName>
</protein>
<dbReference type="Pfam" id="PF00583">
    <property type="entry name" value="Acetyltransf_1"/>
    <property type="match status" value="1"/>
</dbReference>
<dbReference type="PROSITE" id="PS51186">
    <property type="entry name" value="GNAT"/>
    <property type="match status" value="1"/>
</dbReference>
<comment type="caution">
    <text evidence="2">The sequence shown here is derived from an EMBL/GenBank/DDBJ whole genome shotgun (WGS) entry which is preliminary data.</text>
</comment>
<proteinExistence type="predicted"/>
<dbReference type="InterPro" id="IPR000182">
    <property type="entry name" value="GNAT_dom"/>
</dbReference>
<feature type="domain" description="N-acetyltransferase" evidence="1">
    <location>
        <begin position="1"/>
        <end position="150"/>
    </location>
</feature>
<dbReference type="RefSeq" id="WP_204467420.1">
    <property type="nucleotide sequence ID" value="NZ_JAFBCV010000011.1"/>
</dbReference>
<evidence type="ECO:0000259" key="1">
    <source>
        <dbReference type="PROSITE" id="PS51186"/>
    </source>
</evidence>
<dbReference type="PANTHER" id="PTHR43617">
    <property type="entry name" value="L-AMINO ACID N-ACETYLTRANSFERASE"/>
    <property type="match status" value="1"/>
</dbReference>
<dbReference type="Gene3D" id="3.40.630.30">
    <property type="match status" value="1"/>
</dbReference>
<dbReference type="SUPFAM" id="SSF55729">
    <property type="entry name" value="Acyl-CoA N-acyltransferases (Nat)"/>
    <property type="match status" value="1"/>
</dbReference>
<accession>A0ABS2SZ17</accession>
<keyword evidence="3" id="KW-1185">Reference proteome</keyword>
<dbReference type="Proteomes" id="UP001179280">
    <property type="component" value="Unassembled WGS sequence"/>
</dbReference>
<reference evidence="2" key="1">
    <citation type="submission" date="2021-01" db="EMBL/GenBank/DDBJ databases">
        <title>Genomic Encyclopedia of Type Strains, Phase IV (KMG-IV): sequencing the most valuable type-strain genomes for metagenomic binning, comparative biology and taxonomic classification.</title>
        <authorList>
            <person name="Goeker M."/>
        </authorList>
    </citation>
    <scope>NUCLEOTIDE SEQUENCE</scope>
    <source>
        <strain evidence="2">DSM 21943</strain>
    </source>
</reference>
<name>A0ABS2SZ17_9BACI</name>
<gene>
    <name evidence="2" type="ORF">JOC54_003295</name>
</gene>
<dbReference type="CDD" id="cd04301">
    <property type="entry name" value="NAT_SF"/>
    <property type="match status" value="1"/>
</dbReference>
<dbReference type="InterPro" id="IPR050276">
    <property type="entry name" value="MshD_Acetyltransferase"/>
</dbReference>
<organism evidence="2 3">
    <name type="scientific">Shouchella xiaoxiensis</name>
    <dbReference type="NCBI Taxonomy" id="766895"/>
    <lineage>
        <taxon>Bacteria</taxon>
        <taxon>Bacillati</taxon>
        <taxon>Bacillota</taxon>
        <taxon>Bacilli</taxon>
        <taxon>Bacillales</taxon>
        <taxon>Bacillaceae</taxon>
        <taxon>Shouchella</taxon>
    </lineage>
</organism>
<evidence type="ECO:0000313" key="3">
    <source>
        <dbReference type="Proteomes" id="UP001179280"/>
    </source>
</evidence>
<dbReference type="InterPro" id="IPR016181">
    <property type="entry name" value="Acyl_CoA_acyltransferase"/>
</dbReference>